<dbReference type="InterPro" id="IPR036318">
    <property type="entry name" value="FAD-bd_PCMH-like_sf"/>
</dbReference>
<dbReference type="GO" id="GO:0050660">
    <property type="term" value="F:flavin adenine dinucleotide binding"/>
    <property type="evidence" value="ECO:0007669"/>
    <property type="project" value="InterPro"/>
</dbReference>
<dbReference type="InterPro" id="IPR022153">
    <property type="entry name" value="DUF3683"/>
</dbReference>
<dbReference type="EMBL" id="AM889137">
    <property type="protein sequence ID" value="CBA03420.1"/>
    <property type="molecule type" value="Genomic_DNA"/>
</dbReference>
<name>C6S9V0_NEIME</name>
<dbReference type="AlphaFoldDB" id="C6S9V0"/>
<keyword evidence="1" id="KW-0560">Oxidoreductase</keyword>
<dbReference type="PANTHER" id="PTHR42934">
    <property type="entry name" value="GLYCOLATE OXIDASE SUBUNIT GLCD"/>
    <property type="match status" value="1"/>
</dbReference>
<gene>
    <name evidence="1" type="ORF">NME_0059</name>
</gene>
<reference evidence="1" key="1">
    <citation type="journal article" date="2008" name="Proc. Natl. Acad. Sci. U.S.A.">
        <title>Whole-genome comparison of disease and carriage strains provides insights into virulence evolution in Neisseria meningitidis.</title>
        <authorList>
            <person name="Schoen C."/>
            <person name="Blom J."/>
            <person name="Claus H."/>
            <person name="Schramm-Glueck A."/>
            <person name="Brandt P."/>
            <person name="Mueller T."/>
            <person name="Goesmann A."/>
            <person name="Joseph B."/>
            <person name="Konietzny S."/>
            <person name="Kurzai O."/>
            <person name="Schmitt C."/>
            <person name="Friedrich T."/>
            <person name="Linke B."/>
            <person name="Vogel U."/>
            <person name="Frosch M."/>
        </authorList>
    </citation>
    <scope>NUCLEOTIDE SEQUENCE</scope>
    <source>
        <strain evidence="1">Alpha153</strain>
    </source>
</reference>
<proteinExistence type="predicted"/>
<dbReference type="GO" id="GO:0016491">
    <property type="term" value="F:oxidoreductase activity"/>
    <property type="evidence" value="ECO:0007669"/>
    <property type="project" value="UniProtKB-KW"/>
</dbReference>
<organism evidence="1">
    <name type="scientific">Neisseria meningitidis alpha153</name>
    <dbReference type="NCBI Taxonomy" id="663926"/>
    <lineage>
        <taxon>Bacteria</taxon>
        <taxon>Pseudomonadati</taxon>
        <taxon>Pseudomonadota</taxon>
        <taxon>Betaproteobacteria</taxon>
        <taxon>Neisseriales</taxon>
        <taxon>Neisseriaceae</taxon>
        <taxon>Neisseria</taxon>
    </lineage>
</organism>
<dbReference type="SUPFAM" id="SSF56176">
    <property type="entry name" value="FAD-binding/transporter-associated domain-like"/>
    <property type="match status" value="1"/>
</dbReference>
<evidence type="ECO:0000313" key="1">
    <source>
        <dbReference type="EMBL" id="CBA03420.1"/>
    </source>
</evidence>
<accession>C6S9V0</accession>
<sequence>MTTTTAPQRIREIPYNYTSYTDREIVIRLLGDEAWQILQDLRGQRKTGRSARMLFEVLGDIWVVVRNPYLVDDLLEHPKRRAALVREMRHRLNEIRKRRDDNRQVDVLVAAAEKAVGRFDSSFDETSQKRRQILERLSKITKPHNIMFDGLARVTHVTDATDWRVEYPFVVVNPDTGGGSRAFGARLN</sequence>
<protein>
    <submittedName>
        <fullName evidence="1">Probable iron-sulfur binding oxidase</fullName>
        <ecNumber evidence="1">1.-.-.-</ecNumber>
    </submittedName>
</protein>
<dbReference type="InterPro" id="IPR051914">
    <property type="entry name" value="FAD-linked_OxidoTrans_Type4"/>
</dbReference>
<dbReference type="Pfam" id="PF12447">
    <property type="entry name" value="DUF3683"/>
    <property type="match status" value="1"/>
</dbReference>
<dbReference type="EC" id="1.-.-.-" evidence="1"/>
<dbReference type="PANTHER" id="PTHR42934:SF2">
    <property type="entry name" value="GLYCOLATE OXIDASE SUBUNIT GLCD"/>
    <property type="match status" value="1"/>
</dbReference>